<dbReference type="Proteomes" id="UP000622552">
    <property type="component" value="Unassembled WGS sequence"/>
</dbReference>
<feature type="region of interest" description="Disordered" evidence="1">
    <location>
        <begin position="563"/>
        <end position="582"/>
    </location>
</feature>
<feature type="domain" description="Ricin B lectin" evidence="3">
    <location>
        <begin position="443"/>
        <end position="592"/>
    </location>
</feature>
<dbReference type="CDD" id="cd00161">
    <property type="entry name" value="beta-trefoil_Ricin-like"/>
    <property type="match status" value="2"/>
</dbReference>
<dbReference type="SUPFAM" id="SSF50370">
    <property type="entry name" value="Ricin B-like lectins"/>
    <property type="match status" value="2"/>
</dbReference>
<feature type="signal peptide" evidence="2">
    <location>
        <begin position="1"/>
        <end position="32"/>
    </location>
</feature>
<reference evidence="4" key="1">
    <citation type="submission" date="2020-11" db="EMBL/GenBank/DDBJ databases">
        <title>Sequencing the genomes of 1000 actinobacteria strains.</title>
        <authorList>
            <person name="Klenk H.-P."/>
        </authorList>
    </citation>
    <scope>NUCLEOTIDE SEQUENCE</scope>
    <source>
        <strain evidence="4">DSM 45356</strain>
    </source>
</reference>
<dbReference type="Gene3D" id="2.60.40.10">
    <property type="entry name" value="Immunoglobulins"/>
    <property type="match status" value="1"/>
</dbReference>
<evidence type="ECO:0000313" key="5">
    <source>
        <dbReference type="Proteomes" id="UP000622552"/>
    </source>
</evidence>
<dbReference type="AlphaFoldDB" id="A0A8J7KUL2"/>
<dbReference type="SUPFAM" id="SSF49313">
    <property type="entry name" value="Cadherin-like"/>
    <property type="match status" value="1"/>
</dbReference>
<dbReference type="InterPro" id="IPR013783">
    <property type="entry name" value="Ig-like_fold"/>
</dbReference>
<evidence type="ECO:0000256" key="1">
    <source>
        <dbReference type="SAM" id="MobiDB-lite"/>
    </source>
</evidence>
<feature type="chain" id="PRO_5035318100" description="Ricin B lectin domain-containing protein" evidence="2">
    <location>
        <begin position="33"/>
        <end position="823"/>
    </location>
</feature>
<dbReference type="InterPro" id="IPR000772">
    <property type="entry name" value="Ricin_B_lectin"/>
</dbReference>
<accession>A0A8J7KUL2</accession>
<dbReference type="Gene3D" id="2.80.10.50">
    <property type="match status" value="2"/>
</dbReference>
<dbReference type="RefSeq" id="WP_267920123.1">
    <property type="nucleotide sequence ID" value="NZ_BONS01000026.1"/>
</dbReference>
<evidence type="ECO:0000256" key="2">
    <source>
        <dbReference type="SAM" id="SignalP"/>
    </source>
</evidence>
<dbReference type="PROSITE" id="PS50231">
    <property type="entry name" value="RICIN_B_LECTIN"/>
    <property type="match status" value="2"/>
</dbReference>
<dbReference type="InterPro" id="IPR035992">
    <property type="entry name" value="Ricin_B-like_lectins"/>
</dbReference>
<feature type="domain" description="Ricin B lectin" evidence="3">
    <location>
        <begin position="691"/>
        <end position="823"/>
    </location>
</feature>
<keyword evidence="5" id="KW-1185">Reference proteome</keyword>
<dbReference type="GO" id="GO:0016020">
    <property type="term" value="C:membrane"/>
    <property type="evidence" value="ECO:0007669"/>
    <property type="project" value="InterPro"/>
</dbReference>
<protein>
    <recommendedName>
        <fullName evidence="3">Ricin B lectin domain-containing protein</fullName>
    </recommendedName>
</protein>
<evidence type="ECO:0000313" key="4">
    <source>
        <dbReference type="EMBL" id="MBG6134132.1"/>
    </source>
</evidence>
<dbReference type="SMART" id="SM00458">
    <property type="entry name" value="RICIN"/>
    <property type="match status" value="2"/>
</dbReference>
<gene>
    <name evidence="4" type="ORF">IW245_000326</name>
</gene>
<feature type="compositionally biased region" description="Polar residues" evidence="1">
    <location>
        <begin position="563"/>
        <end position="576"/>
    </location>
</feature>
<dbReference type="EMBL" id="JADOUF010000001">
    <property type="protein sequence ID" value="MBG6134132.1"/>
    <property type="molecule type" value="Genomic_DNA"/>
</dbReference>
<dbReference type="GO" id="GO:0005975">
    <property type="term" value="P:carbohydrate metabolic process"/>
    <property type="evidence" value="ECO:0007669"/>
    <property type="project" value="UniProtKB-ARBA"/>
</dbReference>
<dbReference type="GO" id="GO:0005509">
    <property type="term" value="F:calcium ion binding"/>
    <property type="evidence" value="ECO:0007669"/>
    <property type="project" value="InterPro"/>
</dbReference>
<dbReference type="InterPro" id="IPR015919">
    <property type="entry name" value="Cadherin-like_sf"/>
</dbReference>
<keyword evidence="2" id="KW-0732">Signal</keyword>
<sequence>MSHSRKARAAAGAALTLALVGALVTTASTASALPPGATYTVSAGSTGNYPYPTDTQAGTYIDKDGTFYSQQSAALYGASDPRFWEFYTGTNLDTATKSSTLSNFVNPANSNDRNNDTTWRCDNSPTGLAATNAPAGSGYAHRNYCDLAGVWVDPDTGNWHGLVHNEFTPEPFGDGLHFDAIDHTVSTDQGRTWTIDSHVITSPYSTQRGDTAAFPNQTYDYGDGDQRLLVDTASGYFYSFYGSRIVDKSGGWRAYYSHVARAPMSGKMASGTWQKWYNGSWSQPGVGGKESNMVPVTGSNPNGYTPASAEYSPMNTGTASQQIAAGKMPATSPMFVMNVTYNAYLGVYLGTPQAVDQSGNAPQEYYATDDLATQKWTRIGDSGSYHTASWYRWFLDGANKTSSTIVGKTFRSYCSIACAGSSGQYVNMTIDSNMPAPAPVDLSKTYTIGSGSGRVLAQSSGSSATISVGAATGSALEAWSFTSLTDGSYRITNASTGQALGVDGAVTTTRAWGAKPTVTAVNTGNVGQQWFIVKNSSGGTFRLVNRYSGLVLGMSADASRLAETTPTRDWTNTTGNSVGGNRTGAEQILTLTQSGSTGTETVGVTNPGAQTSTNGTAVSLQVTAVDSQNKPLTYSATGLPAGLSISSSGLITGTPTTNATSNVTVTASSGTASGQTSFSWTVNPVSSGNLNGTRTVIASGKALDDPGHSTTAGTQLITWSPSGGLNQKWVFTQQSDGSYRITNAESNLCVDVSGNSSSAGAQILQWTCGSGSNQRWIATPVTGGYTLTSQSSGLLLTTASTADGALITQQPNTGSALQRWAIS</sequence>
<comment type="caution">
    <text evidence="4">The sequence shown here is derived from an EMBL/GenBank/DDBJ whole genome shotgun (WGS) entry which is preliminary data.</text>
</comment>
<name>A0A8J7KUL2_9ACTN</name>
<evidence type="ECO:0000259" key="3">
    <source>
        <dbReference type="SMART" id="SM00458"/>
    </source>
</evidence>
<dbReference type="Pfam" id="PF14200">
    <property type="entry name" value="RicinB_lectin_2"/>
    <property type="match status" value="2"/>
</dbReference>
<organism evidence="4 5">
    <name type="scientific">Longispora fulva</name>
    <dbReference type="NCBI Taxonomy" id="619741"/>
    <lineage>
        <taxon>Bacteria</taxon>
        <taxon>Bacillati</taxon>
        <taxon>Actinomycetota</taxon>
        <taxon>Actinomycetes</taxon>
        <taxon>Micromonosporales</taxon>
        <taxon>Micromonosporaceae</taxon>
        <taxon>Longispora</taxon>
    </lineage>
</organism>
<proteinExistence type="predicted"/>